<dbReference type="AlphaFoldDB" id="A0A7L5DP42"/>
<reference evidence="2 3" key="1">
    <citation type="submission" date="2020-04" db="EMBL/GenBank/DDBJ databases">
        <title>Genome sequencing of novel species.</title>
        <authorList>
            <person name="Heo J."/>
            <person name="Kim S.-J."/>
            <person name="Kim J.-S."/>
            <person name="Hong S.-B."/>
            <person name="Kwon S.-W."/>
        </authorList>
    </citation>
    <scope>NUCLEOTIDE SEQUENCE [LARGE SCALE GENOMIC DNA]</scope>
    <source>
        <strain evidence="2 3">CJU-R4</strain>
    </source>
</reference>
<dbReference type="Pfam" id="PF11860">
    <property type="entry name" value="Muramidase"/>
    <property type="match status" value="1"/>
</dbReference>
<dbReference type="EMBL" id="CP051677">
    <property type="protein sequence ID" value="QJD79855.1"/>
    <property type="molecule type" value="Genomic_DNA"/>
</dbReference>
<evidence type="ECO:0000313" key="2">
    <source>
        <dbReference type="EMBL" id="QJD79855.1"/>
    </source>
</evidence>
<gene>
    <name evidence="2" type="ORF">HH216_16595</name>
</gene>
<dbReference type="Proteomes" id="UP000501128">
    <property type="component" value="Chromosome"/>
</dbReference>
<sequence length="192" mass="21693">MSKGKLTMADYERAAGLLNVPVPTIRAVTEVESGGTGFLRDDRCVIRFEPHVFCRRTGGIFNTLHSDCSFPMRRMGYPTSVDQSWALFKTAASLSPKAAVMATSWGLFQIMGFHYGTCGCETLTEFVEKMEESEGEQLALFCEFILSMNLDDTLRARNWAGFAKLYNGATYRTNQYDRKLKRAFERYSEIPA</sequence>
<proteinExistence type="predicted"/>
<protein>
    <submittedName>
        <fullName evidence="2">N-acetylmuramidase family protein</fullName>
    </submittedName>
</protein>
<name>A0A7L5DP42_9BACT</name>
<dbReference type="InterPro" id="IPR024408">
    <property type="entry name" value="Muramidase"/>
</dbReference>
<dbReference type="KEGG" id="srho:HH216_16595"/>
<keyword evidence="3" id="KW-1185">Reference proteome</keyword>
<organism evidence="2 3">
    <name type="scientific">Spirosoma rhododendri</name>
    <dbReference type="NCBI Taxonomy" id="2728024"/>
    <lineage>
        <taxon>Bacteria</taxon>
        <taxon>Pseudomonadati</taxon>
        <taxon>Bacteroidota</taxon>
        <taxon>Cytophagia</taxon>
        <taxon>Cytophagales</taxon>
        <taxon>Cytophagaceae</taxon>
        <taxon>Spirosoma</taxon>
    </lineage>
</organism>
<evidence type="ECO:0000259" key="1">
    <source>
        <dbReference type="Pfam" id="PF11860"/>
    </source>
</evidence>
<dbReference type="RefSeq" id="WP_169551816.1">
    <property type="nucleotide sequence ID" value="NZ_CP051677.1"/>
</dbReference>
<evidence type="ECO:0000313" key="3">
    <source>
        <dbReference type="Proteomes" id="UP000501128"/>
    </source>
</evidence>
<accession>A0A7L5DP42</accession>
<feature type="domain" description="N-acetylmuramidase" evidence="1">
    <location>
        <begin position="22"/>
        <end position="187"/>
    </location>
</feature>